<dbReference type="SUPFAM" id="SSF52151">
    <property type="entry name" value="FabD/lysophospholipase-like"/>
    <property type="match status" value="1"/>
</dbReference>
<dbReference type="PANTHER" id="PTHR24185">
    <property type="entry name" value="CALCIUM-INDEPENDENT PHOSPHOLIPASE A2-GAMMA"/>
    <property type="match status" value="1"/>
</dbReference>
<dbReference type="InterPro" id="IPR002641">
    <property type="entry name" value="PNPLA_dom"/>
</dbReference>
<keyword evidence="3" id="KW-0443">Lipid metabolism</keyword>
<feature type="short sequence motif" description="GXGXXG" evidence="4">
    <location>
        <begin position="54"/>
        <end position="59"/>
    </location>
</feature>
<comment type="caution">
    <text evidence="6">The sequence shown here is derived from an EMBL/GenBank/DDBJ whole genome shotgun (WGS) entry which is preliminary data.</text>
</comment>
<keyword evidence="1" id="KW-0378">Hydrolase</keyword>
<reference evidence="6" key="1">
    <citation type="submission" date="2021-01" db="EMBL/GenBank/DDBJ databases">
        <authorList>
            <person name="Kaushik A."/>
        </authorList>
    </citation>
    <scope>NUCLEOTIDE SEQUENCE</scope>
    <source>
        <strain evidence="6">AG1-1C</strain>
    </source>
</reference>
<feature type="domain" description="PNPLA" evidence="5">
    <location>
        <begin position="50"/>
        <end position="250"/>
    </location>
</feature>
<dbReference type="GO" id="GO:0016042">
    <property type="term" value="P:lipid catabolic process"/>
    <property type="evidence" value="ECO:0007669"/>
    <property type="project" value="UniProtKB-KW"/>
</dbReference>
<protein>
    <recommendedName>
        <fullName evidence="5">PNPLA domain-containing protein</fullName>
    </recommendedName>
</protein>
<dbReference type="GO" id="GO:0019369">
    <property type="term" value="P:arachidonate metabolic process"/>
    <property type="evidence" value="ECO:0007669"/>
    <property type="project" value="TreeGrafter"/>
</dbReference>
<evidence type="ECO:0000313" key="7">
    <source>
        <dbReference type="Proteomes" id="UP000663846"/>
    </source>
</evidence>
<dbReference type="Pfam" id="PF01734">
    <property type="entry name" value="Patatin"/>
    <property type="match status" value="1"/>
</dbReference>
<sequence>MAHPTQLAVRVCNAHRAFPRWALGFRSFATHARSFLTGACATCAAPRSLNHINGGGVRGLSALLILEEVMKRIQHLENLELTPSPHQYFDLIAGTGTGAVQACMLGRLRMPVHSAIESYTNLAKDAFSKRKWFGSGRFKTTKLKNSLVKIIRNATGNPEEPLIEDQKTRAHCKTVVFAMSRHDMRAGIPTAFRSYPAVASEGPRCTIWETLCATMAHPDMFKSFDISGPMLKQSFVDAGLGCNNPLAHVLAEVKSLYPERHVSSVISIGTGHTRTIQIPDRSILRQLLPKATIKAMKYIAEDAERVAQVIARRFGSVDGIYFRLSVDQGLQSVEADKWDQLSEVAEHTRAYMRTWEVKQTLDKAAEAVRLRRETVSTVQIGKVTFIYYRISSSSSPTRRWRDPSRSGQHYCYIRDAPLPGSDARVHWLRAQAA</sequence>
<dbReference type="GO" id="GO:0047499">
    <property type="term" value="F:calcium-independent phospholipase A2 activity"/>
    <property type="evidence" value="ECO:0007669"/>
    <property type="project" value="TreeGrafter"/>
</dbReference>
<dbReference type="GO" id="GO:0046486">
    <property type="term" value="P:glycerolipid metabolic process"/>
    <property type="evidence" value="ECO:0007669"/>
    <property type="project" value="UniProtKB-ARBA"/>
</dbReference>
<evidence type="ECO:0000259" key="5">
    <source>
        <dbReference type="PROSITE" id="PS51635"/>
    </source>
</evidence>
<accession>A0A8H3GH44</accession>
<evidence type="ECO:0000256" key="1">
    <source>
        <dbReference type="ARBA" id="ARBA00022801"/>
    </source>
</evidence>
<name>A0A8H3GH44_9AGAM</name>
<keyword evidence="2" id="KW-0442">Lipid degradation</keyword>
<dbReference type="InterPro" id="IPR016035">
    <property type="entry name" value="Acyl_Trfase/lysoPLipase"/>
</dbReference>
<dbReference type="PROSITE" id="PS51635">
    <property type="entry name" value="PNPLA"/>
    <property type="match status" value="1"/>
</dbReference>
<dbReference type="Proteomes" id="UP000663846">
    <property type="component" value="Unassembled WGS sequence"/>
</dbReference>
<dbReference type="AlphaFoldDB" id="A0A8H3GH44"/>
<comment type="caution">
    <text evidence="4">Lacks conserved residue(s) required for the propagation of feature annotation.</text>
</comment>
<dbReference type="Gene3D" id="3.40.1090.10">
    <property type="entry name" value="Cytosolic phospholipase A2 catalytic domain"/>
    <property type="match status" value="1"/>
</dbReference>
<evidence type="ECO:0000313" key="6">
    <source>
        <dbReference type="EMBL" id="CAE6449707.1"/>
    </source>
</evidence>
<evidence type="ECO:0000256" key="4">
    <source>
        <dbReference type="PROSITE-ProRule" id="PRU01161"/>
    </source>
</evidence>
<dbReference type="PANTHER" id="PTHR24185:SF1">
    <property type="entry name" value="CALCIUM-INDEPENDENT PHOSPHOLIPASE A2-GAMMA"/>
    <property type="match status" value="1"/>
</dbReference>
<evidence type="ECO:0000256" key="2">
    <source>
        <dbReference type="ARBA" id="ARBA00022963"/>
    </source>
</evidence>
<gene>
    <name evidence="6" type="ORF">RDB_LOCUS143934</name>
</gene>
<proteinExistence type="predicted"/>
<evidence type="ECO:0000256" key="3">
    <source>
        <dbReference type="ARBA" id="ARBA00023098"/>
    </source>
</evidence>
<organism evidence="6 7">
    <name type="scientific">Rhizoctonia solani</name>
    <dbReference type="NCBI Taxonomy" id="456999"/>
    <lineage>
        <taxon>Eukaryota</taxon>
        <taxon>Fungi</taxon>
        <taxon>Dikarya</taxon>
        <taxon>Basidiomycota</taxon>
        <taxon>Agaricomycotina</taxon>
        <taxon>Agaricomycetes</taxon>
        <taxon>Cantharellales</taxon>
        <taxon>Ceratobasidiaceae</taxon>
        <taxon>Rhizoctonia</taxon>
    </lineage>
</organism>
<dbReference type="EMBL" id="CAJMWS010000528">
    <property type="protein sequence ID" value="CAE6449707.1"/>
    <property type="molecule type" value="Genomic_DNA"/>
</dbReference>
<dbReference type="GO" id="GO:0016020">
    <property type="term" value="C:membrane"/>
    <property type="evidence" value="ECO:0007669"/>
    <property type="project" value="TreeGrafter"/>
</dbReference>